<reference evidence="1 2" key="1">
    <citation type="journal article" date="2022" name="Hortic Res">
        <title>A haplotype resolved chromosomal level avocado genome allows analysis of novel avocado genes.</title>
        <authorList>
            <person name="Nath O."/>
            <person name="Fletcher S.J."/>
            <person name="Hayward A."/>
            <person name="Shaw L.M."/>
            <person name="Masouleh A.K."/>
            <person name="Furtado A."/>
            <person name="Henry R.J."/>
            <person name="Mitter N."/>
        </authorList>
    </citation>
    <scope>NUCLEOTIDE SEQUENCE [LARGE SCALE GENOMIC DNA]</scope>
    <source>
        <strain evidence="2">cv. Hass</strain>
    </source>
</reference>
<dbReference type="EMBL" id="CM056811">
    <property type="protein sequence ID" value="KAJ8634710.1"/>
    <property type="molecule type" value="Genomic_DNA"/>
</dbReference>
<keyword evidence="2" id="KW-1185">Reference proteome</keyword>
<organism evidence="1 2">
    <name type="scientific">Persea americana</name>
    <name type="common">Avocado</name>
    <dbReference type="NCBI Taxonomy" id="3435"/>
    <lineage>
        <taxon>Eukaryota</taxon>
        <taxon>Viridiplantae</taxon>
        <taxon>Streptophyta</taxon>
        <taxon>Embryophyta</taxon>
        <taxon>Tracheophyta</taxon>
        <taxon>Spermatophyta</taxon>
        <taxon>Magnoliopsida</taxon>
        <taxon>Magnoliidae</taxon>
        <taxon>Laurales</taxon>
        <taxon>Lauraceae</taxon>
        <taxon>Persea</taxon>
    </lineage>
</organism>
<protein>
    <submittedName>
        <fullName evidence="1">Uncharacterized protein</fullName>
    </submittedName>
</protein>
<evidence type="ECO:0000313" key="2">
    <source>
        <dbReference type="Proteomes" id="UP001234297"/>
    </source>
</evidence>
<sequence length="249" mass="27979">MLPSSCRVGTWYHTTCSIQEPDKAARATVKMFTDDLGFLQITIFYPSQSLTSNNFNVCLVQTPSYSASQRTRAFKNPDSCLLLLKSQNPLIHVFYFYIYDEAKVSQVASHCVIGQLLCLKMIMKNPTKFSFSLILLYSLGLLTAGCCLAGAQNKSLSSSRTVFDVGVVLDLRTSFGKMSESCISMALADFYNAHTNYTTKLKLHWRDSNQDNVDTASMDARHCAIAKWKKEWKNRGSGLLVLIAMKQRF</sequence>
<comment type="caution">
    <text evidence="1">The sequence shown here is derived from an EMBL/GenBank/DDBJ whole genome shotgun (WGS) entry which is preliminary data.</text>
</comment>
<dbReference type="Proteomes" id="UP001234297">
    <property type="component" value="Chromosome 3"/>
</dbReference>
<gene>
    <name evidence="1" type="ORF">MRB53_008977</name>
</gene>
<name>A0ACC2LMN8_PERAE</name>
<accession>A0ACC2LMN8</accession>
<proteinExistence type="predicted"/>
<evidence type="ECO:0000313" key="1">
    <source>
        <dbReference type="EMBL" id="KAJ8634710.1"/>
    </source>
</evidence>